<comment type="caution">
    <text evidence="2">The sequence shown here is derived from an EMBL/GenBank/DDBJ whole genome shotgun (WGS) entry which is preliminary data.</text>
</comment>
<feature type="signal peptide" evidence="1">
    <location>
        <begin position="1"/>
        <end position="18"/>
    </location>
</feature>
<protein>
    <submittedName>
        <fullName evidence="2">Uncharacterized protein</fullName>
    </submittedName>
</protein>
<reference evidence="3" key="1">
    <citation type="journal article" date="2019" name="Int. J. Syst. Evol. Microbiol.">
        <title>The Global Catalogue of Microorganisms (GCM) 10K type strain sequencing project: providing services to taxonomists for standard genome sequencing and annotation.</title>
        <authorList>
            <consortium name="The Broad Institute Genomics Platform"/>
            <consortium name="The Broad Institute Genome Sequencing Center for Infectious Disease"/>
            <person name="Wu L."/>
            <person name="Ma J."/>
        </authorList>
    </citation>
    <scope>NUCLEOTIDE SEQUENCE [LARGE SCALE GENOMIC DNA]</scope>
    <source>
        <strain evidence="3">KCTC 52925</strain>
    </source>
</reference>
<feature type="chain" id="PRO_5045891025" evidence="1">
    <location>
        <begin position="19"/>
        <end position="280"/>
    </location>
</feature>
<proteinExistence type="predicted"/>
<evidence type="ECO:0000313" key="3">
    <source>
        <dbReference type="Proteomes" id="UP001597438"/>
    </source>
</evidence>
<keyword evidence="3" id="KW-1185">Reference proteome</keyword>
<organism evidence="2 3">
    <name type="scientific">Christiangramia antarctica</name>
    <dbReference type="NCBI Taxonomy" id="2058158"/>
    <lineage>
        <taxon>Bacteria</taxon>
        <taxon>Pseudomonadati</taxon>
        <taxon>Bacteroidota</taxon>
        <taxon>Flavobacteriia</taxon>
        <taxon>Flavobacteriales</taxon>
        <taxon>Flavobacteriaceae</taxon>
        <taxon>Christiangramia</taxon>
    </lineage>
</organism>
<evidence type="ECO:0000313" key="2">
    <source>
        <dbReference type="EMBL" id="MFD2833493.1"/>
    </source>
</evidence>
<gene>
    <name evidence="2" type="ORF">ACFSYS_09360</name>
</gene>
<sequence>MKKILFFLILLNAPFVFAQQLNDYKYIIIPETFDFTDGVDQYRLNSISKYMFEEAGFQTLMKDSVKPKDYQMDNCLGLELKPQNNSGMFSTKLVFQLIDCNNKVVYETIEGKSKAKDYQVAYQEALRTSLSELKDLDYKYSEKTEISDIAVKTYEEKSASVAIKDDADQEELPQQVVVSSFPKVVSEEVSNENEKSVASISKNSTGKYFLEEIENGKGLFQQNLTEPLAILYPTEKAGVFIYFSLVRQGVAYKQDSNLIMEYFDRQTGTVKKSVFALQDQ</sequence>
<dbReference type="Proteomes" id="UP001597438">
    <property type="component" value="Unassembled WGS sequence"/>
</dbReference>
<dbReference type="RefSeq" id="WP_251742452.1">
    <property type="nucleotide sequence ID" value="NZ_JBHUOJ010000020.1"/>
</dbReference>
<keyword evidence="1" id="KW-0732">Signal</keyword>
<evidence type="ECO:0000256" key="1">
    <source>
        <dbReference type="SAM" id="SignalP"/>
    </source>
</evidence>
<accession>A0ABW5X4P3</accession>
<name>A0ABW5X4P3_9FLAO</name>
<dbReference type="EMBL" id="JBHUOJ010000020">
    <property type="protein sequence ID" value="MFD2833493.1"/>
    <property type="molecule type" value="Genomic_DNA"/>
</dbReference>